<name>A0ABN1KNX7_CLOSU</name>
<organism evidence="2 3">
    <name type="scientific">Clostridium subterminale</name>
    <dbReference type="NCBI Taxonomy" id="1550"/>
    <lineage>
        <taxon>Bacteria</taxon>
        <taxon>Bacillati</taxon>
        <taxon>Bacillota</taxon>
        <taxon>Clostridia</taxon>
        <taxon>Eubacteriales</taxon>
        <taxon>Clostridiaceae</taxon>
        <taxon>Clostridium</taxon>
    </lineage>
</organism>
<protein>
    <recommendedName>
        <fullName evidence="1">Transposase DDE domain-containing protein</fullName>
    </recommendedName>
</protein>
<dbReference type="InterPro" id="IPR025668">
    <property type="entry name" value="Tnp_DDE_dom"/>
</dbReference>
<proteinExistence type="predicted"/>
<dbReference type="Proteomes" id="UP001501047">
    <property type="component" value="Unassembled WGS sequence"/>
</dbReference>
<gene>
    <name evidence="2" type="ORF">GCM10008908_18660</name>
</gene>
<comment type="caution">
    <text evidence="2">The sequence shown here is derived from an EMBL/GenBank/DDBJ whole genome shotgun (WGS) entry which is preliminary data.</text>
</comment>
<sequence>MDSTLLNTYGHQESEDFNFHYQSNGYHPLVCYDGITGDLLKIQLRDGTDYSSTGVVEFLEPLLMEFHNNYPDTPLLLRGDSGFTKPELYDQCEVNGVSYVIGLKENKLLRKLAAHIDERLTDATKNDACSYAVQYGVHTSAANMVLLQTWYNGKLY</sequence>
<dbReference type="EMBL" id="BAAACI010000006">
    <property type="protein sequence ID" value="GAA0772424.1"/>
    <property type="molecule type" value="Genomic_DNA"/>
</dbReference>
<dbReference type="Pfam" id="PF13701">
    <property type="entry name" value="DDE_Tnp_1_4"/>
    <property type="match status" value="1"/>
</dbReference>
<evidence type="ECO:0000313" key="2">
    <source>
        <dbReference type="EMBL" id="GAA0772424.1"/>
    </source>
</evidence>
<keyword evidence="3" id="KW-1185">Reference proteome</keyword>
<reference evidence="2 3" key="1">
    <citation type="journal article" date="2019" name="Int. J. Syst. Evol. Microbiol.">
        <title>The Global Catalogue of Microorganisms (GCM) 10K type strain sequencing project: providing services to taxonomists for standard genome sequencing and annotation.</title>
        <authorList>
            <consortium name="The Broad Institute Genomics Platform"/>
            <consortium name="The Broad Institute Genome Sequencing Center for Infectious Disease"/>
            <person name="Wu L."/>
            <person name="Ma J."/>
        </authorList>
    </citation>
    <scope>NUCLEOTIDE SEQUENCE [LARGE SCALE GENOMIC DNA]</scope>
    <source>
        <strain evidence="2 3">JCM 1417</strain>
    </source>
</reference>
<evidence type="ECO:0000259" key="1">
    <source>
        <dbReference type="Pfam" id="PF13701"/>
    </source>
</evidence>
<accession>A0ABN1KNX7</accession>
<evidence type="ECO:0000313" key="3">
    <source>
        <dbReference type="Proteomes" id="UP001501047"/>
    </source>
</evidence>
<feature type="domain" description="Transposase DDE" evidence="1">
    <location>
        <begin position="1"/>
        <end position="129"/>
    </location>
</feature>